<comment type="pathway">
    <text evidence="8">Cell wall biogenesis; peptidoglycan biosynthesis.</text>
</comment>
<feature type="transmembrane region" description="Helical" evidence="8">
    <location>
        <begin position="267"/>
        <end position="286"/>
    </location>
</feature>
<feature type="transmembrane region" description="Helical" evidence="8">
    <location>
        <begin position="438"/>
        <end position="457"/>
    </location>
</feature>
<feature type="transmembrane region" description="Helical" evidence="8">
    <location>
        <begin position="188"/>
        <end position="205"/>
    </location>
</feature>
<feature type="transmembrane region" description="Helical" evidence="8">
    <location>
        <begin position="161"/>
        <end position="182"/>
    </location>
</feature>
<feature type="transmembrane region" description="Helical" evidence="8">
    <location>
        <begin position="85"/>
        <end position="107"/>
    </location>
</feature>
<keyword evidence="8 9" id="KW-0961">Cell wall biogenesis/degradation</keyword>
<evidence type="ECO:0000256" key="5">
    <source>
        <dbReference type="ARBA" id="ARBA00022984"/>
    </source>
</evidence>
<evidence type="ECO:0000313" key="10">
    <source>
        <dbReference type="EMBL" id="AAT61142.1"/>
    </source>
</evidence>
<feature type="transmembrane region" description="Helical" evidence="8">
    <location>
        <begin position="41"/>
        <end position="65"/>
    </location>
</feature>
<accession>Q6HB16</accession>
<reference evidence="10 11" key="1">
    <citation type="journal article" date="2006" name="J. Bacteriol.">
        <title>Pathogenomic sequence analysis of Bacillus cereus and Bacillus thuringiensis isolates closely related to Bacillus anthracis.</title>
        <authorList>
            <person name="Han C.S."/>
            <person name="Xie G."/>
            <person name="Challacombe J.F."/>
            <person name="Altherr M.R."/>
            <person name="Bhotika S.S."/>
            <person name="Brown N."/>
            <person name="Bruce D."/>
            <person name="Campbell C.S."/>
            <person name="Campbell M.L."/>
            <person name="Chen J."/>
            <person name="Chertkov O."/>
            <person name="Cleland C."/>
            <person name="Dimitrijevic M."/>
            <person name="Doggett N.A."/>
            <person name="Fawcett J.J."/>
            <person name="Glavina T."/>
            <person name="Goodwin L.A."/>
            <person name="Green L.D."/>
            <person name="Hill K.K."/>
            <person name="Hitchcock P."/>
            <person name="Jackson P.J."/>
            <person name="Keim P."/>
            <person name="Kewalramani A.R."/>
            <person name="Longmire J."/>
            <person name="Lucas S."/>
            <person name="Malfatti S."/>
            <person name="McMurry K."/>
            <person name="Meincke L.J."/>
            <person name="Misra M."/>
            <person name="Moseman B.L."/>
            <person name="Mundt M."/>
            <person name="Munk A.C."/>
            <person name="Okinaka R.T."/>
            <person name="Parson-Quintana B."/>
            <person name="Reilly L.P."/>
            <person name="Richardson P."/>
            <person name="Robinson D.L."/>
            <person name="Rubin E."/>
            <person name="Saunders E."/>
            <person name="Tapia R."/>
            <person name="Tesmer J.G."/>
            <person name="Thayer N."/>
            <person name="Thompson L.S."/>
            <person name="Tice H."/>
            <person name="Ticknor L.O."/>
            <person name="Wills P.L."/>
            <person name="Brettin T.S."/>
            <person name="Gilna P."/>
        </authorList>
    </citation>
    <scope>NUCLEOTIDE SEQUENCE [LARGE SCALE GENOMIC DNA]</scope>
    <source>
        <strain evidence="10 11">97-27</strain>
    </source>
</reference>
<evidence type="ECO:0000256" key="2">
    <source>
        <dbReference type="ARBA" id="ARBA00022475"/>
    </source>
</evidence>
<proteinExistence type="inferred from homology"/>
<evidence type="ECO:0000256" key="7">
    <source>
        <dbReference type="ARBA" id="ARBA00023136"/>
    </source>
</evidence>
<evidence type="ECO:0000256" key="9">
    <source>
        <dbReference type="PIRNR" id="PIRNR002869"/>
    </source>
</evidence>
<dbReference type="AlphaFoldDB" id="Q6HB16"/>
<name>Q6HB16_BACHK</name>
<dbReference type="GO" id="GO:0071555">
    <property type="term" value="P:cell wall organization"/>
    <property type="evidence" value="ECO:0007669"/>
    <property type="project" value="UniProtKB-UniRule"/>
</dbReference>
<evidence type="ECO:0000256" key="8">
    <source>
        <dbReference type="HAMAP-Rule" id="MF_02078"/>
    </source>
</evidence>
<evidence type="ECO:0000256" key="6">
    <source>
        <dbReference type="ARBA" id="ARBA00022989"/>
    </source>
</evidence>
<dbReference type="GO" id="GO:0015648">
    <property type="term" value="F:lipid-linked peptidoglycan transporter activity"/>
    <property type="evidence" value="ECO:0007669"/>
    <property type="project" value="UniProtKB-UniRule"/>
</dbReference>
<dbReference type="KEGG" id="btk:BT9727_4951"/>
<dbReference type="PANTHER" id="PTHR47019:SF1">
    <property type="entry name" value="LIPID II FLIPPASE MURJ"/>
    <property type="match status" value="1"/>
</dbReference>
<dbReference type="HOGENOM" id="CLU_006797_5_1_9"/>
<dbReference type="PANTHER" id="PTHR47019">
    <property type="entry name" value="LIPID II FLIPPASE MURJ"/>
    <property type="match status" value="1"/>
</dbReference>
<dbReference type="Proteomes" id="UP000001301">
    <property type="component" value="Chromosome"/>
</dbReference>
<evidence type="ECO:0000256" key="3">
    <source>
        <dbReference type="ARBA" id="ARBA00022692"/>
    </source>
</evidence>
<dbReference type="CDD" id="cd13123">
    <property type="entry name" value="MATE_MurJ_like"/>
    <property type="match status" value="1"/>
</dbReference>
<comment type="subcellular location">
    <subcellularLocation>
        <location evidence="1 8">Cell membrane</location>
        <topology evidence="1 8">Multi-pass membrane protein</topology>
    </subcellularLocation>
</comment>
<organism evidence="10 11">
    <name type="scientific">Bacillus thuringiensis subsp. konkukian (strain 97-27)</name>
    <dbReference type="NCBI Taxonomy" id="281309"/>
    <lineage>
        <taxon>Bacteria</taxon>
        <taxon>Bacillati</taxon>
        <taxon>Bacillota</taxon>
        <taxon>Bacilli</taxon>
        <taxon>Bacillales</taxon>
        <taxon>Bacillaceae</taxon>
        <taxon>Bacillus</taxon>
        <taxon>Bacillus cereus group</taxon>
    </lineage>
</organism>
<dbReference type="NCBIfam" id="TIGR01695">
    <property type="entry name" value="murJ_mviN"/>
    <property type="match status" value="1"/>
</dbReference>
<dbReference type="GO" id="GO:0034204">
    <property type="term" value="P:lipid translocation"/>
    <property type="evidence" value="ECO:0007669"/>
    <property type="project" value="TreeGrafter"/>
</dbReference>
<feature type="transmembrane region" description="Helical" evidence="8">
    <location>
        <begin position="341"/>
        <end position="363"/>
    </location>
</feature>
<feature type="transmembrane region" description="Helical" evidence="8">
    <location>
        <begin position="463"/>
        <end position="485"/>
    </location>
</feature>
<feature type="transmembrane region" description="Helical" evidence="8">
    <location>
        <begin position="127"/>
        <end position="149"/>
    </location>
</feature>
<keyword evidence="6 8" id="KW-1133">Transmembrane helix</keyword>
<dbReference type="PATRIC" id="fig|281309.8.peg.5267"/>
<feature type="transmembrane region" description="Helical" evidence="8">
    <location>
        <begin position="375"/>
        <end position="394"/>
    </location>
</feature>
<feature type="transmembrane region" description="Helical" evidence="8">
    <location>
        <begin position="225"/>
        <end position="247"/>
    </location>
</feature>
<dbReference type="GO" id="GO:0008360">
    <property type="term" value="P:regulation of cell shape"/>
    <property type="evidence" value="ECO:0007669"/>
    <property type="project" value="UniProtKB-UniRule"/>
</dbReference>
<keyword evidence="2 8" id="KW-1003">Cell membrane</keyword>
<gene>
    <name evidence="8" type="primary">murJ</name>
    <name evidence="10" type="ordered locus">BT9727_4951</name>
</gene>
<protein>
    <recommendedName>
        <fullName evidence="8">Probable lipid II flippase MurJ</fullName>
    </recommendedName>
</protein>
<dbReference type="HAMAP" id="MF_02078">
    <property type="entry name" value="MurJ_MviN"/>
    <property type="match status" value="1"/>
</dbReference>
<keyword evidence="3 8" id="KW-0812">Transmembrane</keyword>
<keyword evidence="7 8" id="KW-0472">Membrane</keyword>
<comment type="function">
    <text evidence="8 9">Involved in peptidoglycan biosynthesis. Transports lipid-linked peptidoglycan precursors from the inner to the outer leaflet of the cytoplasmic membrane.</text>
</comment>
<dbReference type="GO" id="GO:0009252">
    <property type="term" value="P:peptidoglycan biosynthetic process"/>
    <property type="evidence" value="ECO:0007669"/>
    <property type="project" value="UniProtKB-UniRule"/>
</dbReference>
<dbReference type="EMBL" id="AE017355">
    <property type="protein sequence ID" value="AAT61142.1"/>
    <property type="molecule type" value="Genomic_DNA"/>
</dbReference>
<dbReference type="GO" id="GO:0005886">
    <property type="term" value="C:plasma membrane"/>
    <property type="evidence" value="ECO:0007669"/>
    <property type="project" value="UniProtKB-SubCell"/>
</dbReference>
<dbReference type="InterPro" id="IPR051050">
    <property type="entry name" value="Lipid_II_flippase_MurJ/MviN"/>
</dbReference>
<dbReference type="RefSeq" id="WP_000720341.1">
    <property type="nucleotide sequence ID" value="NC_005957.1"/>
</dbReference>
<dbReference type="PIRSF" id="PIRSF002869">
    <property type="entry name" value="MviN"/>
    <property type="match status" value="1"/>
</dbReference>
<dbReference type="PRINTS" id="PR01806">
    <property type="entry name" value="VIRFACTRMVIN"/>
</dbReference>
<feature type="transmembrane region" description="Helical" evidence="8">
    <location>
        <begin position="298"/>
        <end position="321"/>
    </location>
</feature>
<feature type="transmembrane region" description="Helical" evidence="8">
    <location>
        <begin position="7"/>
        <end position="29"/>
    </location>
</feature>
<dbReference type="Pfam" id="PF03023">
    <property type="entry name" value="MurJ"/>
    <property type="match status" value="1"/>
</dbReference>
<keyword evidence="8 9" id="KW-0813">Transport</keyword>
<comment type="similarity">
    <text evidence="8 9">Belongs to the MurJ/MviN family.</text>
</comment>
<evidence type="ECO:0000256" key="4">
    <source>
        <dbReference type="ARBA" id="ARBA00022960"/>
    </source>
</evidence>
<evidence type="ECO:0000313" key="11">
    <source>
        <dbReference type="Proteomes" id="UP000001301"/>
    </source>
</evidence>
<sequence>MKKIIKYVGIIALGNILIKILGFIREVAISYKFGASPITDAYLVAFTIPLILFQFLGVGYATSIIKVLSSLEGNIQEKKAFISRVFSYTLITSVVLLFLGFSFSRPIVRIFSPGLEPQTIELASELLRLSMPMVISSMIIAISSGILQYSNKFAIDVWSNLPNNLIIIISIVCFSGVGGIYAVTLSTVIGSLTILLIQLPFSLKYGLNLRLDFRVDENLNKFVKILIPATLLSMVQMIGTLINRFIASFMETGSISILYFADRLYNLPYLVVVMAITTVLFPKLVSLFNSGELDKFKVYVAGLFKVIIILMTSIAIVMFVLRQELVEIVYQRGNFSKEAVSLTATCFGIYSLGIIFLSLRELFIKIYFCLNDTKILLMNSLYMFLLNITLGIILSYFCGIYGLAASTPLSVLISSLYLYKHLKMSGHLNINKAFLMKYFMISCITFIIAKISLEYLYNYTDNALLIVSIISFMVISIYGSLAWVFRLINT</sequence>
<dbReference type="InterPro" id="IPR004268">
    <property type="entry name" value="MurJ"/>
</dbReference>
<keyword evidence="5 8" id="KW-0573">Peptidoglycan synthesis</keyword>
<evidence type="ECO:0000256" key="1">
    <source>
        <dbReference type="ARBA" id="ARBA00004651"/>
    </source>
</evidence>
<dbReference type="UniPathway" id="UPA00219"/>
<keyword evidence="4 8" id="KW-0133">Cell shape</keyword>